<evidence type="ECO:0000256" key="5">
    <source>
        <dbReference type="ARBA" id="ARBA00022840"/>
    </source>
</evidence>
<dbReference type="GO" id="GO:0004674">
    <property type="term" value="F:protein serine/threonine kinase activity"/>
    <property type="evidence" value="ECO:0007669"/>
    <property type="project" value="UniProtKB-EC"/>
</dbReference>
<feature type="region of interest" description="Disordered" evidence="6">
    <location>
        <begin position="98"/>
        <end position="130"/>
    </location>
</feature>
<dbReference type="EC" id="2.7.11.1" evidence="1"/>
<evidence type="ECO:0000313" key="9">
    <source>
        <dbReference type="Proteomes" id="UP000322873"/>
    </source>
</evidence>
<evidence type="ECO:0000256" key="2">
    <source>
        <dbReference type="ARBA" id="ARBA00022679"/>
    </source>
</evidence>
<dbReference type="AlphaFoldDB" id="A0A5M9JR49"/>
<evidence type="ECO:0000256" key="4">
    <source>
        <dbReference type="ARBA" id="ARBA00022777"/>
    </source>
</evidence>
<dbReference type="EMBL" id="VICG01000008">
    <property type="protein sequence ID" value="KAA8569405.1"/>
    <property type="molecule type" value="Genomic_DNA"/>
</dbReference>
<dbReference type="InterPro" id="IPR000719">
    <property type="entry name" value="Prot_kinase_dom"/>
</dbReference>
<dbReference type="GO" id="GO:0005524">
    <property type="term" value="F:ATP binding"/>
    <property type="evidence" value="ECO:0007669"/>
    <property type="project" value="UniProtKB-KW"/>
</dbReference>
<dbReference type="GO" id="GO:0005737">
    <property type="term" value="C:cytoplasm"/>
    <property type="evidence" value="ECO:0007669"/>
    <property type="project" value="TreeGrafter"/>
</dbReference>
<dbReference type="GO" id="GO:0044732">
    <property type="term" value="C:mitotic spindle pole body"/>
    <property type="evidence" value="ECO:0007669"/>
    <property type="project" value="TreeGrafter"/>
</dbReference>
<sequence length="572" mass="64705">MVALDILSSPRTHSVHGPSIICNYNLRNGSHGEMSEPKSAPKKPWDRPGWQPETYAAALWGFMGSGQFGSVLDVLNTDNNRHYALKLQFELDSFDPSDLRPGQSLEPARTASSEATKSSSQSVERRSLRAKRHRETRAYLLWIRTGHPNICNLEAFVQYIPGHSRGKGDPAMGLYFEHCELGSLEGVSNGFRNNHCKPPELFIWHVFYELASGLAFLHNQHPDYNTLKEHKDREPIFQDDIFGRNVFLQWGPDKEGGYPHLKIGDFGVSYTVPAGGYIPDPGYEPPAEKEEGWESVVTKMKGEIWYLAALVYELCHTGFILDPFAKYSIETQHRMFKEIEPIDSHLSTHLDSLIRGLLDPNPARHLLSGKLYLFLKAAYEERVGLMYKELPDWIGKGAVKHQFDEKKLKELIEGEGALERELAAYDHWRNIDTLAQSLFEEYLESEKDKLTDEQFEAMEKHFYDRAKKELDAKLGDSDSVPFASPAQYPDCTLQLPKDLWTIAQICNNGGESPTTCLAAPPTNLPSPTCHRGRILAIAIQLAPALSASHNPRFACFMMLALMQSLYTRTSRH</sequence>
<protein>
    <recommendedName>
        <fullName evidence="1">non-specific serine/threonine protein kinase</fullName>
        <ecNumber evidence="1">2.7.11.1</ecNumber>
    </recommendedName>
</protein>
<evidence type="ECO:0000313" key="8">
    <source>
        <dbReference type="EMBL" id="KAA8569405.1"/>
    </source>
</evidence>
<keyword evidence="4" id="KW-0418">Kinase</keyword>
<dbReference type="SMART" id="SM00220">
    <property type="entry name" value="S_TKc"/>
    <property type="match status" value="1"/>
</dbReference>
<dbReference type="GO" id="GO:0007059">
    <property type="term" value="P:chromosome segregation"/>
    <property type="evidence" value="ECO:0007669"/>
    <property type="project" value="TreeGrafter"/>
</dbReference>
<dbReference type="PANTHER" id="PTHR43671">
    <property type="entry name" value="SERINE/THREONINE-PROTEIN KINASE NEK"/>
    <property type="match status" value="1"/>
</dbReference>
<evidence type="ECO:0000259" key="7">
    <source>
        <dbReference type="PROSITE" id="PS50011"/>
    </source>
</evidence>
<dbReference type="InterPro" id="IPR050660">
    <property type="entry name" value="NEK_Ser/Thr_kinase"/>
</dbReference>
<keyword evidence="9" id="KW-1185">Reference proteome</keyword>
<feature type="compositionally biased region" description="Low complexity" evidence="6">
    <location>
        <begin position="110"/>
        <end position="122"/>
    </location>
</feature>
<dbReference type="PANTHER" id="PTHR43671:SF13">
    <property type="entry name" value="SERINE_THREONINE-PROTEIN KINASE NEK2"/>
    <property type="match status" value="1"/>
</dbReference>
<evidence type="ECO:0000256" key="3">
    <source>
        <dbReference type="ARBA" id="ARBA00022741"/>
    </source>
</evidence>
<proteinExistence type="predicted"/>
<dbReference type="Proteomes" id="UP000322873">
    <property type="component" value="Unassembled WGS sequence"/>
</dbReference>
<keyword evidence="3" id="KW-0547">Nucleotide-binding</keyword>
<dbReference type="PROSITE" id="PS50011">
    <property type="entry name" value="PROTEIN_KINASE_DOM"/>
    <property type="match status" value="1"/>
</dbReference>
<gene>
    <name evidence="8" type="ORF">EYC84_001047</name>
</gene>
<evidence type="ECO:0000256" key="1">
    <source>
        <dbReference type="ARBA" id="ARBA00012513"/>
    </source>
</evidence>
<reference evidence="8 9" key="1">
    <citation type="submission" date="2019-06" db="EMBL/GenBank/DDBJ databases">
        <title>Genome Sequence of the Brown Rot Fungal Pathogen Monilinia fructicola.</title>
        <authorList>
            <person name="De Miccolis Angelini R.M."/>
            <person name="Landi L."/>
            <person name="Abate D."/>
            <person name="Pollastro S."/>
            <person name="Romanazzi G."/>
            <person name="Faretra F."/>
        </authorList>
    </citation>
    <scope>NUCLEOTIDE SEQUENCE [LARGE SCALE GENOMIC DNA]</scope>
    <source>
        <strain evidence="8 9">Mfrc123</strain>
    </source>
</reference>
<keyword evidence="5" id="KW-0067">ATP-binding</keyword>
<comment type="caution">
    <text evidence="8">The sequence shown here is derived from an EMBL/GenBank/DDBJ whole genome shotgun (WGS) entry which is preliminary data.</text>
</comment>
<accession>A0A5M9JR49</accession>
<dbReference type="InterPro" id="IPR011009">
    <property type="entry name" value="Kinase-like_dom_sf"/>
</dbReference>
<feature type="domain" description="Protein kinase" evidence="7">
    <location>
        <begin position="57"/>
        <end position="375"/>
    </location>
</feature>
<dbReference type="Gene3D" id="1.10.510.10">
    <property type="entry name" value="Transferase(Phosphotransferase) domain 1"/>
    <property type="match status" value="1"/>
</dbReference>
<keyword evidence="2" id="KW-0808">Transferase</keyword>
<evidence type="ECO:0000256" key="6">
    <source>
        <dbReference type="SAM" id="MobiDB-lite"/>
    </source>
</evidence>
<name>A0A5M9JR49_MONFR</name>
<organism evidence="8 9">
    <name type="scientific">Monilinia fructicola</name>
    <name type="common">Brown rot fungus</name>
    <name type="synonym">Ciboria fructicola</name>
    <dbReference type="NCBI Taxonomy" id="38448"/>
    <lineage>
        <taxon>Eukaryota</taxon>
        <taxon>Fungi</taxon>
        <taxon>Dikarya</taxon>
        <taxon>Ascomycota</taxon>
        <taxon>Pezizomycotina</taxon>
        <taxon>Leotiomycetes</taxon>
        <taxon>Helotiales</taxon>
        <taxon>Sclerotiniaceae</taxon>
        <taxon>Monilinia</taxon>
    </lineage>
</organism>
<dbReference type="SUPFAM" id="SSF56112">
    <property type="entry name" value="Protein kinase-like (PK-like)"/>
    <property type="match status" value="1"/>
</dbReference>
<dbReference type="VEuPathDB" id="FungiDB:MFRU_004g01990"/>
<dbReference type="GO" id="GO:0005634">
    <property type="term" value="C:nucleus"/>
    <property type="evidence" value="ECO:0007669"/>
    <property type="project" value="TreeGrafter"/>
</dbReference>